<dbReference type="Gene3D" id="1.10.10.10">
    <property type="entry name" value="Winged helix-like DNA-binding domain superfamily/Winged helix DNA-binding domain"/>
    <property type="match status" value="1"/>
</dbReference>
<dbReference type="GO" id="GO:0006310">
    <property type="term" value="P:DNA recombination"/>
    <property type="evidence" value="ECO:0007669"/>
    <property type="project" value="InterPro"/>
</dbReference>
<evidence type="ECO:0000313" key="4">
    <source>
        <dbReference type="Proteomes" id="UP000061468"/>
    </source>
</evidence>
<dbReference type="AlphaFoldDB" id="A0AAC8XJ51"/>
<dbReference type="PANTHER" id="PTHR22683:SF41">
    <property type="entry name" value="DNA TRANSLOCASE FTSK"/>
    <property type="match status" value="1"/>
</dbReference>
<dbReference type="InterPro" id="IPR018541">
    <property type="entry name" value="Ftsk_gamma"/>
</dbReference>
<dbReference type="SUPFAM" id="SSF46785">
    <property type="entry name" value="Winged helix' DNA-binding domain"/>
    <property type="match status" value="1"/>
</dbReference>
<evidence type="ECO:0000313" key="3">
    <source>
        <dbReference type="EMBL" id="AMJ78320.1"/>
    </source>
</evidence>
<dbReference type="InterPro" id="IPR036390">
    <property type="entry name" value="WH_DNA-bd_sf"/>
</dbReference>
<protein>
    <recommendedName>
        <fullName evidence="2">FtsK gamma domain-containing protein</fullName>
    </recommendedName>
</protein>
<dbReference type="EMBL" id="CP013928">
    <property type="protein sequence ID" value="AMJ78320.1"/>
    <property type="molecule type" value="Genomic_DNA"/>
</dbReference>
<dbReference type="InterPro" id="IPR050206">
    <property type="entry name" value="FtsK/SpoIIIE/SftA"/>
</dbReference>
<dbReference type="Pfam" id="PF09397">
    <property type="entry name" value="FtsK_gamma"/>
    <property type="match status" value="1"/>
</dbReference>
<feature type="region of interest" description="Disordered" evidence="1">
    <location>
        <begin position="286"/>
        <end position="307"/>
    </location>
</feature>
<reference evidence="3 4" key="1">
    <citation type="submission" date="2015-12" db="EMBL/GenBank/DDBJ databases">
        <title>Intraspecies pangenome expansion in the marine bacterium Alteromonas.</title>
        <authorList>
            <person name="Lopez-Perez M."/>
            <person name="Rodriguez-Valera F."/>
        </authorList>
    </citation>
    <scope>NUCLEOTIDE SEQUENCE [LARGE SCALE GENOMIC DNA]</scope>
    <source>
        <strain evidence="3 4">UM8</strain>
    </source>
</reference>
<dbReference type="Pfam" id="PF04381">
    <property type="entry name" value="RdgC"/>
    <property type="match status" value="1"/>
</dbReference>
<dbReference type="Proteomes" id="UP000061468">
    <property type="component" value="Chromosome"/>
</dbReference>
<sequence length="392" mass="43925">MKNVHIFTTTFPSVSEIQTAIASSEYLFKECKEDDFSTFGFSGPNSVAKLANGYRISFTFEEKVMPSAAVKKQVDKKATEMALKFGRDLSKKEVAEVREIVVAELVKTAMTNLTTFYGYYHEATNRFIVDTTKRDLASKAIGIICHMLKSIETTTLHVSGVSNCLTTNILECIVNTRELGFDGFSYADKLHLKNADGETVQFKCDYTLEHVKDLIESGYQVNRVRLKRDGLSFDLTDDFKIKSIKTEYEFDDSVYSDDEIEVAEEEACLEILSGITTALVKFFKKGSEDTNSTPPPRNEAPTTSSNQANEELDLEAEQPNPFVNSEGKDVFYDEAVEFVRETRRASVSSVQRKFRIGYNRAAGIIEQMEEDGIVSKPGHNGEREVLVPPKAA</sequence>
<dbReference type="InterPro" id="IPR007476">
    <property type="entry name" value="RdgC"/>
</dbReference>
<name>A0AAC8XJ51_9ALTE</name>
<dbReference type="PANTHER" id="PTHR22683">
    <property type="entry name" value="SPORULATION PROTEIN RELATED"/>
    <property type="match status" value="1"/>
</dbReference>
<dbReference type="SMART" id="SM00843">
    <property type="entry name" value="Ftsk_gamma"/>
    <property type="match status" value="1"/>
</dbReference>
<evidence type="ECO:0000256" key="1">
    <source>
        <dbReference type="SAM" id="MobiDB-lite"/>
    </source>
</evidence>
<organism evidence="3 4">
    <name type="scientific">Alteromonas mediterranea</name>
    <dbReference type="NCBI Taxonomy" id="314275"/>
    <lineage>
        <taxon>Bacteria</taxon>
        <taxon>Pseudomonadati</taxon>
        <taxon>Pseudomonadota</taxon>
        <taxon>Gammaproteobacteria</taxon>
        <taxon>Alteromonadales</taxon>
        <taxon>Alteromonadaceae</taxon>
        <taxon>Alteromonas/Salinimonas group</taxon>
        <taxon>Alteromonas</taxon>
    </lineage>
</organism>
<evidence type="ECO:0000259" key="2">
    <source>
        <dbReference type="SMART" id="SM00843"/>
    </source>
</evidence>
<feature type="region of interest" description="Disordered" evidence="1">
    <location>
        <begin position="372"/>
        <end position="392"/>
    </location>
</feature>
<gene>
    <name evidence="3" type="ORF">AV942_08470</name>
</gene>
<proteinExistence type="predicted"/>
<accession>A0AAC8XJ51</accession>
<feature type="domain" description="FtsK gamma" evidence="2">
    <location>
        <begin position="325"/>
        <end position="390"/>
    </location>
</feature>
<dbReference type="InterPro" id="IPR036388">
    <property type="entry name" value="WH-like_DNA-bd_sf"/>
</dbReference>